<evidence type="ECO:0000256" key="11">
    <source>
        <dbReference type="ARBA" id="ARBA00023136"/>
    </source>
</evidence>
<organism evidence="15 16">
    <name type="scientific">Paenibacillus prosopidis</name>
    <dbReference type="NCBI Taxonomy" id="630520"/>
    <lineage>
        <taxon>Bacteria</taxon>
        <taxon>Bacillati</taxon>
        <taxon>Bacillota</taxon>
        <taxon>Bacilli</taxon>
        <taxon>Bacillales</taxon>
        <taxon>Paenibacillaceae</taxon>
        <taxon>Paenibacillus</taxon>
    </lineage>
</organism>
<keyword evidence="5" id="KW-0597">Phosphoprotein</keyword>
<feature type="domain" description="HAMP" evidence="14">
    <location>
        <begin position="314"/>
        <end position="366"/>
    </location>
</feature>
<evidence type="ECO:0000259" key="13">
    <source>
        <dbReference type="PROSITE" id="PS50109"/>
    </source>
</evidence>
<dbReference type="SMART" id="SM00387">
    <property type="entry name" value="HATPase_c"/>
    <property type="match status" value="1"/>
</dbReference>
<keyword evidence="12" id="KW-1133">Transmembrane helix</keyword>
<dbReference type="Pfam" id="PF00672">
    <property type="entry name" value="HAMP"/>
    <property type="match status" value="1"/>
</dbReference>
<reference evidence="15 16" key="1">
    <citation type="submission" date="2018-07" db="EMBL/GenBank/DDBJ databases">
        <title>Genomic Encyclopedia of Type Strains, Phase III (KMG-III): the genomes of soil and plant-associated and newly described type strains.</title>
        <authorList>
            <person name="Whitman W."/>
        </authorList>
    </citation>
    <scope>NUCLEOTIDE SEQUENCE [LARGE SCALE GENOMIC DNA]</scope>
    <source>
        <strain evidence="15 16">CECT 7506</strain>
    </source>
</reference>
<dbReference type="EMBL" id="QPJD01000010">
    <property type="protein sequence ID" value="RCW45458.1"/>
    <property type="molecule type" value="Genomic_DNA"/>
</dbReference>
<dbReference type="InterPro" id="IPR036890">
    <property type="entry name" value="HATPase_C_sf"/>
</dbReference>
<evidence type="ECO:0000313" key="16">
    <source>
        <dbReference type="Proteomes" id="UP000252415"/>
    </source>
</evidence>
<dbReference type="Proteomes" id="UP000252415">
    <property type="component" value="Unassembled WGS sequence"/>
</dbReference>
<evidence type="ECO:0000256" key="8">
    <source>
        <dbReference type="ARBA" id="ARBA00022777"/>
    </source>
</evidence>
<dbReference type="InterPro" id="IPR010559">
    <property type="entry name" value="Sig_transdc_His_kin_internal"/>
</dbReference>
<dbReference type="SUPFAM" id="SSF55874">
    <property type="entry name" value="ATPase domain of HSP90 chaperone/DNA topoisomerase II/histidine kinase"/>
    <property type="match status" value="1"/>
</dbReference>
<dbReference type="OrthoDB" id="9776552at2"/>
<dbReference type="SUPFAM" id="SSF158472">
    <property type="entry name" value="HAMP domain-like"/>
    <property type="match status" value="1"/>
</dbReference>
<protein>
    <recommendedName>
        <fullName evidence="3">histidine kinase</fullName>
        <ecNumber evidence="3">2.7.13.3</ecNumber>
    </recommendedName>
</protein>
<keyword evidence="11 12" id="KW-0472">Membrane</keyword>
<dbReference type="InterPro" id="IPR004358">
    <property type="entry name" value="Sig_transdc_His_kin-like_C"/>
</dbReference>
<evidence type="ECO:0000256" key="5">
    <source>
        <dbReference type="ARBA" id="ARBA00022553"/>
    </source>
</evidence>
<dbReference type="InterPro" id="IPR003594">
    <property type="entry name" value="HATPase_dom"/>
</dbReference>
<proteinExistence type="predicted"/>
<evidence type="ECO:0000259" key="14">
    <source>
        <dbReference type="PROSITE" id="PS50885"/>
    </source>
</evidence>
<comment type="subcellular location">
    <subcellularLocation>
        <location evidence="2">Cell membrane</location>
        <topology evidence="2">Multi-pass membrane protein</topology>
    </subcellularLocation>
</comment>
<dbReference type="PANTHER" id="PTHR34220">
    <property type="entry name" value="SENSOR HISTIDINE KINASE YPDA"/>
    <property type="match status" value="1"/>
</dbReference>
<evidence type="ECO:0000256" key="4">
    <source>
        <dbReference type="ARBA" id="ARBA00022475"/>
    </source>
</evidence>
<dbReference type="Gene3D" id="6.10.340.10">
    <property type="match status" value="1"/>
</dbReference>
<dbReference type="PRINTS" id="PR00344">
    <property type="entry name" value="BCTRLSENSOR"/>
</dbReference>
<dbReference type="SMART" id="SM00304">
    <property type="entry name" value="HAMP"/>
    <property type="match status" value="1"/>
</dbReference>
<dbReference type="Pfam" id="PF06580">
    <property type="entry name" value="His_kinase"/>
    <property type="match status" value="1"/>
</dbReference>
<evidence type="ECO:0000256" key="12">
    <source>
        <dbReference type="SAM" id="Phobius"/>
    </source>
</evidence>
<dbReference type="Pfam" id="PF02518">
    <property type="entry name" value="HATPase_c"/>
    <property type="match status" value="1"/>
</dbReference>
<gene>
    <name evidence="15" type="ORF">DFP97_11046</name>
</gene>
<dbReference type="GO" id="GO:0000155">
    <property type="term" value="F:phosphorelay sensor kinase activity"/>
    <property type="evidence" value="ECO:0007669"/>
    <property type="project" value="InterPro"/>
</dbReference>
<sequence length="579" mass="65748">MMLINYMNDMSLRKKIVILFSIVGIVPLIVTFFVSYGEIRKLAVDGQSYAENKNFEQMLATLSMKFYHLEETTTMLTINKDLKTILSKKPAEMKMSEQLAVFNNVVAYTQNMEINSEFESINYFIDDRFVLTRSDTMFRKLGSVKDMPWAQSIYAKNGRSAWVMKEEPDSVPNRYLALGRLLWNPANLSEAVGIVTLNIDLNQIRLSLTKSNPRQLVYIASVTGEVIASTGEEEYEEMHLPEPIDTGKAFKKVRLENGEYLARGQKIGSTNLYLITVISNKAATEAINSIRTQMLSIYLIILLIILIFIFPAARSITHRIFLLMNKMSQVRQGRMNQLDISPSKDEVGQLISSYNYMIGSVQELMAEQFKLGQEKNEAELKALQSQINPHFLYNTLDMLNWMAQKGERDNIQQVVYALSDYYKLILNKGEDFVTVRDEVRLSAIYIEIQMKRFRNRIQIEFGVDEEAMDCFIPKITLQPLVENAIIHGISEKQGGKGIIRITGSIIHGRLLLEVKDDGVGLHGEGREKRKHKGSGYGIKNIEKRLELYFGLPAGLRFSSPDGGGTCVTIDVPVVRNEPG</sequence>
<keyword evidence="7" id="KW-0547">Nucleotide-binding</keyword>
<keyword evidence="8 15" id="KW-0418">Kinase</keyword>
<accession>A0A368W0H9</accession>
<comment type="caution">
    <text evidence="15">The sequence shown here is derived from an EMBL/GenBank/DDBJ whole genome shotgun (WGS) entry which is preliminary data.</text>
</comment>
<dbReference type="RefSeq" id="WP_114381310.1">
    <property type="nucleotide sequence ID" value="NZ_QPJD01000010.1"/>
</dbReference>
<name>A0A368W0H9_9BACL</name>
<evidence type="ECO:0000313" key="15">
    <source>
        <dbReference type="EMBL" id="RCW45458.1"/>
    </source>
</evidence>
<dbReference type="AlphaFoldDB" id="A0A368W0H9"/>
<keyword evidence="6" id="KW-0808">Transferase</keyword>
<evidence type="ECO:0000256" key="3">
    <source>
        <dbReference type="ARBA" id="ARBA00012438"/>
    </source>
</evidence>
<evidence type="ECO:0000256" key="2">
    <source>
        <dbReference type="ARBA" id="ARBA00004651"/>
    </source>
</evidence>
<dbReference type="EC" id="2.7.13.3" evidence="3"/>
<dbReference type="PANTHER" id="PTHR34220:SF7">
    <property type="entry name" value="SENSOR HISTIDINE KINASE YPDA"/>
    <property type="match status" value="1"/>
</dbReference>
<evidence type="ECO:0000256" key="6">
    <source>
        <dbReference type="ARBA" id="ARBA00022679"/>
    </source>
</evidence>
<keyword evidence="16" id="KW-1185">Reference proteome</keyword>
<evidence type="ECO:0000256" key="7">
    <source>
        <dbReference type="ARBA" id="ARBA00022741"/>
    </source>
</evidence>
<keyword evidence="4" id="KW-1003">Cell membrane</keyword>
<dbReference type="InterPro" id="IPR050640">
    <property type="entry name" value="Bact_2-comp_sensor_kinase"/>
</dbReference>
<keyword evidence="12" id="KW-0812">Transmembrane</keyword>
<dbReference type="GO" id="GO:0005524">
    <property type="term" value="F:ATP binding"/>
    <property type="evidence" value="ECO:0007669"/>
    <property type="project" value="UniProtKB-KW"/>
</dbReference>
<keyword evidence="10" id="KW-0902">Two-component regulatory system</keyword>
<feature type="domain" description="Histidine kinase" evidence="13">
    <location>
        <begin position="477"/>
        <end position="575"/>
    </location>
</feature>
<evidence type="ECO:0000256" key="1">
    <source>
        <dbReference type="ARBA" id="ARBA00000085"/>
    </source>
</evidence>
<feature type="transmembrane region" description="Helical" evidence="12">
    <location>
        <begin position="295"/>
        <end position="317"/>
    </location>
</feature>
<keyword evidence="9" id="KW-0067">ATP-binding</keyword>
<feature type="transmembrane region" description="Helical" evidence="12">
    <location>
        <begin position="16"/>
        <end position="36"/>
    </location>
</feature>
<dbReference type="Gene3D" id="3.30.565.10">
    <property type="entry name" value="Histidine kinase-like ATPase, C-terminal domain"/>
    <property type="match status" value="1"/>
</dbReference>
<dbReference type="PROSITE" id="PS50885">
    <property type="entry name" value="HAMP"/>
    <property type="match status" value="1"/>
</dbReference>
<comment type="catalytic activity">
    <reaction evidence="1">
        <text>ATP + protein L-histidine = ADP + protein N-phospho-L-histidine.</text>
        <dbReference type="EC" id="2.7.13.3"/>
    </reaction>
</comment>
<dbReference type="InterPro" id="IPR005467">
    <property type="entry name" value="His_kinase_dom"/>
</dbReference>
<evidence type="ECO:0000256" key="9">
    <source>
        <dbReference type="ARBA" id="ARBA00022840"/>
    </source>
</evidence>
<evidence type="ECO:0000256" key="10">
    <source>
        <dbReference type="ARBA" id="ARBA00023012"/>
    </source>
</evidence>
<dbReference type="GO" id="GO:0005886">
    <property type="term" value="C:plasma membrane"/>
    <property type="evidence" value="ECO:0007669"/>
    <property type="project" value="UniProtKB-SubCell"/>
</dbReference>
<dbReference type="PROSITE" id="PS50109">
    <property type="entry name" value="HIS_KIN"/>
    <property type="match status" value="1"/>
</dbReference>
<dbReference type="InterPro" id="IPR003660">
    <property type="entry name" value="HAMP_dom"/>
</dbReference>